<evidence type="ECO:0000256" key="1">
    <source>
        <dbReference type="ARBA" id="ARBA00004191"/>
    </source>
</evidence>
<dbReference type="InterPro" id="IPR012334">
    <property type="entry name" value="Pectin_lyas_fold"/>
</dbReference>
<dbReference type="SUPFAM" id="SSF51126">
    <property type="entry name" value="Pectin lyase-like"/>
    <property type="match status" value="1"/>
</dbReference>
<name>A0A072UCA3_MEDTR</name>
<reference evidence="6 8" key="2">
    <citation type="journal article" date="2014" name="BMC Genomics">
        <title>An improved genome release (version Mt4.0) for the model legume Medicago truncatula.</title>
        <authorList>
            <person name="Tang H."/>
            <person name="Krishnakumar V."/>
            <person name="Bidwell S."/>
            <person name="Rosen B."/>
            <person name="Chan A."/>
            <person name="Zhou S."/>
            <person name="Gentzbittel L."/>
            <person name="Childs K.L."/>
            <person name="Yandell M."/>
            <person name="Gundlach H."/>
            <person name="Mayer K.F."/>
            <person name="Schwartz D.C."/>
            <person name="Town C.D."/>
        </authorList>
    </citation>
    <scope>GENOME REANNOTATION</scope>
    <source>
        <strain evidence="6">A17</strain>
        <strain evidence="7 8">cv. Jemalong A17</strain>
    </source>
</reference>
<evidence type="ECO:0000256" key="5">
    <source>
        <dbReference type="SAM" id="SignalP"/>
    </source>
</evidence>
<reference evidence="6 8" key="1">
    <citation type="journal article" date="2011" name="Nature">
        <title>The Medicago genome provides insight into the evolution of rhizobial symbioses.</title>
        <authorList>
            <person name="Young N.D."/>
            <person name="Debelle F."/>
            <person name="Oldroyd G.E."/>
            <person name="Geurts R."/>
            <person name="Cannon S.B."/>
            <person name="Udvardi M.K."/>
            <person name="Benedito V.A."/>
            <person name="Mayer K.F."/>
            <person name="Gouzy J."/>
            <person name="Schoof H."/>
            <person name="Van de Peer Y."/>
            <person name="Proost S."/>
            <person name="Cook D.R."/>
            <person name="Meyers B.C."/>
            <person name="Spannagl M."/>
            <person name="Cheung F."/>
            <person name="De Mita S."/>
            <person name="Krishnakumar V."/>
            <person name="Gundlach H."/>
            <person name="Zhou S."/>
            <person name="Mudge J."/>
            <person name="Bharti A.K."/>
            <person name="Murray J.D."/>
            <person name="Naoumkina M.A."/>
            <person name="Rosen B."/>
            <person name="Silverstein K.A."/>
            <person name="Tang H."/>
            <person name="Rombauts S."/>
            <person name="Zhao P.X."/>
            <person name="Zhou P."/>
            <person name="Barbe V."/>
            <person name="Bardou P."/>
            <person name="Bechner M."/>
            <person name="Bellec A."/>
            <person name="Berger A."/>
            <person name="Berges H."/>
            <person name="Bidwell S."/>
            <person name="Bisseling T."/>
            <person name="Choisne N."/>
            <person name="Couloux A."/>
            <person name="Denny R."/>
            <person name="Deshpande S."/>
            <person name="Dai X."/>
            <person name="Doyle J.J."/>
            <person name="Dudez A.M."/>
            <person name="Farmer A.D."/>
            <person name="Fouteau S."/>
            <person name="Franken C."/>
            <person name="Gibelin C."/>
            <person name="Gish J."/>
            <person name="Goldstein S."/>
            <person name="Gonzalez A.J."/>
            <person name="Green P.J."/>
            <person name="Hallab A."/>
            <person name="Hartog M."/>
            <person name="Hua A."/>
            <person name="Humphray S.J."/>
            <person name="Jeong D.H."/>
            <person name="Jing Y."/>
            <person name="Jocker A."/>
            <person name="Kenton S.M."/>
            <person name="Kim D.J."/>
            <person name="Klee K."/>
            <person name="Lai H."/>
            <person name="Lang C."/>
            <person name="Lin S."/>
            <person name="Macmil S.L."/>
            <person name="Magdelenat G."/>
            <person name="Matthews L."/>
            <person name="McCorrison J."/>
            <person name="Monaghan E.L."/>
            <person name="Mun J.H."/>
            <person name="Najar F.Z."/>
            <person name="Nicholson C."/>
            <person name="Noirot C."/>
            <person name="O'Bleness M."/>
            <person name="Paule C.R."/>
            <person name="Poulain J."/>
            <person name="Prion F."/>
            <person name="Qin B."/>
            <person name="Qu C."/>
            <person name="Retzel E.F."/>
            <person name="Riddle C."/>
            <person name="Sallet E."/>
            <person name="Samain S."/>
            <person name="Samson N."/>
            <person name="Sanders I."/>
            <person name="Saurat O."/>
            <person name="Scarpelli C."/>
            <person name="Schiex T."/>
            <person name="Segurens B."/>
            <person name="Severin A.J."/>
            <person name="Sherrier D.J."/>
            <person name="Shi R."/>
            <person name="Sims S."/>
            <person name="Singer S.R."/>
            <person name="Sinharoy S."/>
            <person name="Sterck L."/>
            <person name="Viollet A."/>
            <person name="Wang B.B."/>
            <person name="Wang K."/>
            <person name="Wang M."/>
            <person name="Wang X."/>
            <person name="Warfsmann J."/>
            <person name="Weissenbach J."/>
            <person name="White D.D."/>
            <person name="White J.D."/>
            <person name="Wiley G.B."/>
            <person name="Wincker P."/>
            <person name="Xing Y."/>
            <person name="Yang L."/>
            <person name="Yao Z."/>
            <person name="Ying F."/>
            <person name="Zhai J."/>
            <person name="Zhou L."/>
            <person name="Zuber A."/>
            <person name="Denarie J."/>
            <person name="Dixon R.A."/>
            <person name="May G.D."/>
            <person name="Schwartz D.C."/>
            <person name="Rogers J."/>
            <person name="Quetier F."/>
            <person name="Town C.D."/>
            <person name="Roe B.A."/>
        </authorList>
    </citation>
    <scope>NUCLEOTIDE SEQUENCE [LARGE SCALE GENOMIC DNA]</scope>
    <source>
        <strain evidence="6">A17</strain>
        <strain evidence="7 8">cv. Jemalong A17</strain>
    </source>
</reference>
<evidence type="ECO:0000313" key="8">
    <source>
        <dbReference type="Proteomes" id="UP000002051"/>
    </source>
</evidence>
<feature type="transmembrane region" description="Helical" evidence="4">
    <location>
        <begin position="68"/>
        <end position="91"/>
    </location>
</feature>
<dbReference type="Gene3D" id="2.160.20.10">
    <property type="entry name" value="Single-stranded right-handed beta-helix, Pectin lyase-like"/>
    <property type="match status" value="1"/>
</dbReference>
<organism evidence="6 8">
    <name type="scientific">Medicago truncatula</name>
    <name type="common">Barrel medic</name>
    <name type="synonym">Medicago tribuloides</name>
    <dbReference type="NCBI Taxonomy" id="3880"/>
    <lineage>
        <taxon>Eukaryota</taxon>
        <taxon>Viridiplantae</taxon>
        <taxon>Streptophyta</taxon>
        <taxon>Embryophyta</taxon>
        <taxon>Tracheophyta</taxon>
        <taxon>Spermatophyta</taxon>
        <taxon>Magnoliopsida</taxon>
        <taxon>eudicotyledons</taxon>
        <taxon>Gunneridae</taxon>
        <taxon>Pentapetalae</taxon>
        <taxon>rosids</taxon>
        <taxon>fabids</taxon>
        <taxon>Fabales</taxon>
        <taxon>Fabaceae</taxon>
        <taxon>Papilionoideae</taxon>
        <taxon>50 kb inversion clade</taxon>
        <taxon>NPAAA clade</taxon>
        <taxon>Hologalegina</taxon>
        <taxon>IRL clade</taxon>
        <taxon>Trifolieae</taxon>
        <taxon>Medicago</taxon>
    </lineage>
</organism>
<dbReference type="InterPro" id="IPR011050">
    <property type="entry name" value="Pectin_lyase_fold/virulence"/>
</dbReference>
<dbReference type="HOGENOM" id="CLU_2064997_0_0_1"/>
<keyword evidence="2" id="KW-0964">Secreted</keyword>
<evidence type="ECO:0000256" key="2">
    <source>
        <dbReference type="ARBA" id="ARBA00022512"/>
    </source>
</evidence>
<keyword evidence="5" id="KW-0732">Signal</keyword>
<keyword evidence="2" id="KW-0134">Cell wall</keyword>
<dbReference type="EMBL" id="CM001222">
    <property type="protein sequence ID" value="KEH27091.1"/>
    <property type="molecule type" value="Genomic_DNA"/>
</dbReference>
<evidence type="ECO:0000256" key="3">
    <source>
        <dbReference type="SAM" id="MobiDB-lite"/>
    </source>
</evidence>
<comment type="subcellular location">
    <subcellularLocation>
        <location evidence="1">Secreted</location>
        <location evidence="1">Cell wall</location>
    </subcellularLocation>
</comment>
<gene>
    <name evidence="6" type="ordered locus">MTR_6g086435</name>
</gene>
<keyword evidence="8" id="KW-1185">Reference proteome</keyword>
<keyword evidence="4" id="KW-1133">Transmembrane helix</keyword>
<accession>A0A072UCA3</accession>
<protein>
    <submittedName>
        <fullName evidence="6">Pectinesterase</fullName>
    </submittedName>
</protein>
<keyword evidence="4" id="KW-0812">Transmembrane</keyword>
<sequence>MVLKIFVLQFFCIVILISSSSSLSNGLDFKLQQAEANPMIIKVSKDASKFKTIQEALNSIPPPNNRRVIISIAAGVYSCCWFWVDEFMGLGTEERRKRRRKVNKREKEGEEEKEEDETN</sequence>
<dbReference type="Proteomes" id="UP000002051">
    <property type="component" value="Chromosome 6"/>
</dbReference>
<proteinExistence type="predicted"/>
<reference evidence="7" key="3">
    <citation type="submission" date="2015-04" db="UniProtKB">
        <authorList>
            <consortium name="EnsemblPlants"/>
        </authorList>
    </citation>
    <scope>IDENTIFICATION</scope>
    <source>
        <strain evidence="7">cv. Jemalong A17</strain>
    </source>
</reference>
<evidence type="ECO:0000256" key="4">
    <source>
        <dbReference type="SAM" id="Phobius"/>
    </source>
</evidence>
<keyword evidence="4" id="KW-0472">Membrane</keyword>
<feature type="region of interest" description="Disordered" evidence="3">
    <location>
        <begin position="94"/>
        <end position="119"/>
    </location>
</feature>
<dbReference type="AlphaFoldDB" id="A0A072UCA3"/>
<dbReference type="EnsemblPlants" id="KEH27091">
    <property type="protein sequence ID" value="KEH27091"/>
    <property type="gene ID" value="MTR_6g086435"/>
</dbReference>
<feature type="signal peptide" evidence="5">
    <location>
        <begin position="1"/>
        <end position="22"/>
    </location>
</feature>
<evidence type="ECO:0000313" key="7">
    <source>
        <dbReference type="EnsemblPlants" id="KEH27091"/>
    </source>
</evidence>
<evidence type="ECO:0000313" key="6">
    <source>
        <dbReference type="EMBL" id="KEH27091.1"/>
    </source>
</evidence>
<feature type="chain" id="PRO_5014499521" evidence="5">
    <location>
        <begin position="23"/>
        <end position="119"/>
    </location>
</feature>